<dbReference type="KEGG" id="sacz:AOT14_33970"/>
<protein>
    <submittedName>
        <fullName evidence="1">Uncharacterized protein</fullName>
    </submittedName>
</protein>
<keyword evidence="2" id="KW-1185">Reference proteome</keyword>
<proteinExistence type="predicted"/>
<name>A0A0S1B3V8_9GAMM</name>
<dbReference type="PATRIC" id="fig|128780.6.peg.3440"/>
<reference evidence="1 2" key="1">
    <citation type="journal article" date="2015" name="Genome Announc.">
        <title>Complete Genome Sequencing of Stenotrophomonas acidaminiphila ZAC14D2_NAIMI4_2, a Multidrug-Resistant Strain Isolated from Sediments of a Polluted River in Mexico, Uncovers New Antibiotic Resistance Genes and a Novel Class-II Lasso Peptide Biosynthesis Gene Cluster.</title>
        <authorList>
            <person name="Vinuesa P."/>
            <person name="Ochoa-Sanchez L.E."/>
        </authorList>
    </citation>
    <scope>NUCLEOTIDE SEQUENCE [LARGE SCALE GENOMIC DNA]</scope>
    <source>
        <strain evidence="1 2">ZAC14D2_NAIMI4_2</strain>
    </source>
</reference>
<evidence type="ECO:0000313" key="1">
    <source>
        <dbReference type="EMBL" id="ALJ29737.1"/>
    </source>
</evidence>
<organism evidence="1 2">
    <name type="scientific">Stenotrophomonas acidaminiphila</name>
    <dbReference type="NCBI Taxonomy" id="128780"/>
    <lineage>
        <taxon>Bacteria</taxon>
        <taxon>Pseudomonadati</taxon>
        <taxon>Pseudomonadota</taxon>
        <taxon>Gammaproteobacteria</taxon>
        <taxon>Lysobacterales</taxon>
        <taxon>Lysobacteraceae</taxon>
        <taxon>Stenotrophomonas</taxon>
    </lineage>
</organism>
<sequence length="208" mass="19209">MGCYISVAPRVRKQQVFKISGTFTPSPGLIAAGGVVEVELGAGGGGASGPYYGGSSSARSFGSGGGEGERVKRILTGVVSPQAVVIGAGGDGGGTSAPASGNYNGLAGQKGGDSSFGVLLTVRGGLGGEMNMGVAQGGAAGGEGASPGVTNVFGSAFGSSNPIAGGTGGGAGGGAGRVDALPNSCGGGAGGGTAGKGGSGYCIVTWEE</sequence>
<dbReference type="EMBL" id="CP012900">
    <property type="protein sequence ID" value="ALJ29737.1"/>
    <property type="molecule type" value="Genomic_DNA"/>
</dbReference>
<evidence type="ECO:0000313" key="2">
    <source>
        <dbReference type="Proteomes" id="UP000061010"/>
    </source>
</evidence>
<dbReference type="Proteomes" id="UP000061010">
    <property type="component" value="Chromosome"/>
</dbReference>
<accession>A0A0S1B3V8</accession>
<gene>
    <name evidence="1" type="ORF">AOT14_33970</name>
</gene>
<dbReference type="AlphaFoldDB" id="A0A0S1B3V8"/>